<keyword evidence="3" id="KW-1185">Reference proteome</keyword>
<evidence type="ECO:0008006" key="4">
    <source>
        <dbReference type="Google" id="ProtNLM"/>
    </source>
</evidence>
<evidence type="ECO:0000256" key="1">
    <source>
        <dbReference type="SAM" id="MobiDB-lite"/>
    </source>
</evidence>
<evidence type="ECO:0000313" key="3">
    <source>
        <dbReference type="Proteomes" id="UP000494365"/>
    </source>
</evidence>
<protein>
    <recommendedName>
        <fullName evidence="4">Transposase IS701-like DDE domain-containing protein</fullName>
    </recommendedName>
</protein>
<feature type="region of interest" description="Disordered" evidence="1">
    <location>
        <begin position="146"/>
        <end position="188"/>
    </location>
</feature>
<sequence>MNRSRLTRKVASRDGKTKLDHVRDILTNLVHHKRLPFCRVLMDTWYATRDLMLFIESPEKIYYCPLRANRQVDDSGATSPYRRVDSLEWDASALAHGKTIKIKGSPKHHKVKLFQVEVSTHRTDSVAPNDFTQDFFAGHTRRVRPALEDRAVSSRSQTTDRDRALPMPQSAHPSQSHRLRRTRVDSSR</sequence>
<feature type="compositionally biased region" description="Basic and acidic residues" evidence="1">
    <location>
        <begin position="146"/>
        <end position="164"/>
    </location>
</feature>
<organism evidence="2 3">
    <name type="scientific">Paraburkholderia ultramafica</name>
    <dbReference type="NCBI Taxonomy" id="1544867"/>
    <lineage>
        <taxon>Bacteria</taxon>
        <taxon>Pseudomonadati</taxon>
        <taxon>Pseudomonadota</taxon>
        <taxon>Betaproteobacteria</taxon>
        <taxon>Burkholderiales</taxon>
        <taxon>Burkholderiaceae</taxon>
        <taxon>Paraburkholderia</taxon>
    </lineage>
</organism>
<dbReference type="EMBL" id="CADIKK010000053">
    <property type="protein sequence ID" value="CAB3807909.1"/>
    <property type="molecule type" value="Genomic_DNA"/>
</dbReference>
<reference evidence="2 3" key="1">
    <citation type="submission" date="2020-04" db="EMBL/GenBank/DDBJ databases">
        <authorList>
            <person name="De Canck E."/>
        </authorList>
    </citation>
    <scope>NUCLEOTIDE SEQUENCE [LARGE SCALE GENOMIC DNA]</scope>
    <source>
        <strain evidence="2 3">LMG 28614</strain>
    </source>
</reference>
<gene>
    <name evidence="2" type="ORF">LMG28614_06696</name>
</gene>
<proteinExistence type="predicted"/>
<name>A0A6S7BPL6_9BURK</name>
<dbReference type="Proteomes" id="UP000494365">
    <property type="component" value="Unassembled WGS sequence"/>
</dbReference>
<dbReference type="AlphaFoldDB" id="A0A6S7BPL6"/>
<accession>A0A6S7BPL6</accession>
<evidence type="ECO:0000313" key="2">
    <source>
        <dbReference type="EMBL" id="CAB3807909.1"/>
    </source>
</evidence>